<dbReference type="CDD" id="cd13561">
    <property type="entry name" value="PBP2_SsuA_like_4"/>
    <property type="match status" value="1"/>
</dbReference>
<dbReference type="RefSeq" id="WP_015064944.1">
    <property type="nucleotide sequence ID" value="NC_019382.1"/>
</dbReference>
<dbReference type="Pfam" id="PF13379">
    <property type="entry name" value="NMT1_2"/>
    <property type="match status" value="1"/>
</dbReference>
<keyword evidence="3 4" id="KW-0732">Signal</keyword>
<dbReference type="KEGG" id="bbh:BN112_4106"/>
<evidence type="ECO:0000256" key="2">
    <source>
        <dbReference type="ARBA" id="ARBA00010742"/>
    </source>
</evidence>
<feature type="chain" id="PRO_5002190239" evidence="4">
    <location>
        <begin position="31"/>
        <end position="349"/>
    </location>
</feature>
<dbReference type="HOGENOM" id="CLU_791471_0_0_4"/>
<protein>
    <submittedName>
        <fullName evidence="5">Putative exported protein</fullName>
    </submittedName>
</protein>
<dbReference type="Proteomes" id="UP000007564">
    <property type="component" value="Chromosome"/>
</dbReference>
<reference evidence="5 6" key="1">
    <citation type="journal article" date="2012" name="BMC Genomics">
        <title>Comparative genomics of the classical Bordetella subspecies: the evolution and exchange of virulence-associated diversity amongst closely related pathogens.</title>
        <authorList>
            <person name="Park J."/>
            <person name="Zhang Y."/>
            <person name="Buboltz A.M."/>
            <person name="Zhang X."/>
            <person name="Schuster S.C."/>
            <person name="Ahuja U."/>
            <person name="Liu M."/>
            <person name="Miller J.F."/>
            <person name="Sebaihia M."/>
            <person name="Bentley S.D."/>
            <person name="Parkhill J."/>
            <person name="Harvill E.T."/>
        </authorList>
    </citation>
    <scope>NUCLEOTIDE SEQUENCE [LARGE SCALE GENOMIC DNA]</scope>
    <source>
        <strain evidence="5 6">253</strain>
    </source>
</reference>
<dbReference type="OrthoDB" id="9134331at2"/>
<evidence type="ECO:0000256" key="1">
    <source>
        <dbReference type="ARBA" id="ARBA00004418"/>
    </source>
</evidence>
<dbReference type="SUPFAM" id="SSF53850">
    <property type="entry name" value="Periplasmic binding protein-like II"/>
    <property type="match status" value="1"/>
</dbReference>
<gene>
    <name evidence="5" type="ORF">BN112_4106</name>
</gene>
<feature type="signal peptide" evidence="4">
    <location>
        <begin position="1"/>
        <end position="30"/>
    </location>
</feature>
<evidence type="ECO:0000313" key="6">
    <source>
        <dbReference type="Proteomes" id="UP000007564"/>
    </source>
</evidence>
<dbReference type="PANTHER" id="PTHR30024">
    <property type="entry name" value="ALIPHATIC SULFONATES-BINDING PROTEIN-RELATED"/>
    <property type="match status" value="1"/>
</dbReference>
<sequence length="349" mass="37206">MTSKQGRHTAFLTKAAAAALLAAGSAASLAADPPKPLKINYGAPTADYYTLYVAKDHGLFEKHGLEPNFFWFASGAPLLAGLKSESLDVFTTGLASAFALGQNLPVKLLFWQLDDAPGQGLVVSKDSGIDSYRDLKKAKAIGTPSGTCAQVALGLMARKAGIAMKELNVVNIAPPLYANAFTSNSIDAGVTWAPYLQSVAERGYKIVNYDTDYDGICPVMTGARTKFLQEHPDVGLKLVQISAEAQRMVADNPQLAIDVLEKYLKVSPAVAKATYERLCCGNFPTFRQQADPESPYSLVSDKGIVAKLHTATQILAEAGTIPQAISRETVAASIDASYVRQYLATQPGQ</sequence>
<organism evidence="5 6">
    <name type="scientific">Bordetella bronchiseptica 253</name>
    <dbReference type="NCBI Taxonomy" id="568707"/>
    <lineage>
        <taxon>Bacteria</taxon>
        <taxon>Pseudomonadati</taxon>
        <taxon>Pseudomonadota</taxon>
        <taxon>Betaproteobacteria</taxon>
        <taxon>Burkholderiales</taxon>
        <taxon>Alcaligenaceae</taxon>
        <taxon>Bordetella</taxon>
    </lineage>
</organism>
<dbReference type="Gene3D" id="3.40.190.10">
    <property type="entry name" value="Periplasmic binding protein-like II"/>
    <property type="match status" value="2"/>
</dbReference>
<name>A0A0C6PCY2_BORBO</name>
<comment type="subcellular location">
    <subcellularLocation>
        <location evidence="1">Periplasm</location>
    </subcellularLocation>
</comment>
<accession>A0A0C6PCY2</accession>
<dbReference type="GO" id="GO:0042597">
    <property type="term" value="C:periplasmic space"/>
    <property type="evidence" value="ECO:0007669"/>
    <property type="project" value="UniProtKB-SubCell"/>
</dbReference>
<evidence type="ECO:0000256" key="3">
    <source>
        <dbReference type="ARBA" id="ARBA00022729"/>
    </source>
</evidence>
<evidence type="ECO:0000256" key="4">
    <source>
        <dbReference type="SAM" id="SignalP"/>
    </source>
</evidence>
<comment type="similarity">
    <text evidence="2">Belongs to the bacterial solute-binding protein SsuA/TauA family.</text>
</comment>
<dbReference type="PANTHER" id="PTHR30024:SF47">
    <property type="entry name" value="TAURINE-BINDING PERIPLASMIC PROTEIN"/>
    <property type="match status" value="1"/>
</dbReference>
<proteinExistence type="inferred from homology"/>
<evidence type="ECO:0000313" key="5">
    <source>
        <dbReference type="EMBL" id="CCJ56020.1"/>
    </source>
</evidence>
<dbReference type="EMBL" id="HE965806">
    <property type="protein sequence ID" value="CCJ56020.1"/>
    <property type="molecule type" value="Genomic_DNA"/>
</dbReference>
<dbReference type="AlphaFoldDB" id="A0A0C6PCY2"/>